<name>A0A9X1N8X2_9ACTN</name>
<evidence type="ECO:0000313" key="1">
    <source>
        <dbReference type="EMBL" id="MCD5309740.1"/>
    </source>
</evidence>
<dbReference type="Gene3D" id="2.60.120.1140">
    <property type="entry name" value="Protein of unknown function DUF192"/>
    <property type="match status" value="1"/>
</dbReference>
<dbReference type="InterPro" id="IPR003795">
    <property type="entry name" value="DUF192"/>
</dbReference>
<dbReference type="InterPro" id="IPR038695">
    <property type="entry name" value="Saro_0823-like_sf"/>
</dbReference>
<organism evidence="1 2">
    <name type="scientific">Kineosporia babensis</name>
    <dbReference type="NCBI Taxonomy" id="499548"/>
    <lineage>
        <taxon>Bacteria</taxon>
        <taxon>Bacillati</taxon>
        <taxon>Actinomycetota</taxon>
        <taxon>Actinomycetes</taxon>
        <taxon>Kineosporiales</taxon>
        <taxon>Kineosporiaceae</taxon>
        <taxon>Kineosporia</taxon>
    </lineage>
</organism>
<proteinExistence type="predicted"/>
<sequence>MAGLRLDGIQIARVEVATSYRQRSKGLLGRDGIGTGLVLMPGSSVHTFGMRFAIDVVYVRRDGRVIAVTTMPRNRLGLPRLRAAWILELEAGRAAAWGIVAGSVLSLDS</sequence>
<protein>
    <submittedName>
        <fullName evidence="1">DUF192 domain-containing protein</fullName>
    </submittedName>
</protein>
<accession>A0A9X1N8X2</accession>
<keyword evidence="2" id="KW-1185">Reference proteome</keyword>
<gene>
    <name evidence="1" type="ORF">LR394_02445</name>
</gene>
<evidence type="ECO:0000313" key="2">
    <source>
        <dbReference type="Proteomes" id="UP001138997"/>
    </source>
</evidence>
<dbReference type="RefSeq" id="WP_231438658.1">
    <property type="nucleotide sequence ID" value="NZ_JAJOMB010000001.1"/>
</dbReference>
<dbReference type="EMBL" id="JAJOMB010000001">
    <property type="protein sequence ID" value="MCD5309740.1"/>
    <property type="molecule type" value="Genomic_DNA"/>
</dbReference>
<dbReference type="AlphaFoldDB" id="A0A9X1N8X2"/>
<reference evidence="1" key="1">
    <citation type="submission" date="2021-11" db="EMBL/GenBank/DDBJ databases">
        <title>Streptomyces corallinus and Kineosporia corallina sp. nov., two new coral-derived marine actinobacteria.</title>
        <authorList>
            <person name="Buangrab K."/>
            <person name="Sutthacheep M."/>
            <person name="Yeemin T."/>
            <person name="Harunari E."/>
            <person name="Igarashi Y."/>
            <person name="Sripreechasak P."/>
            <person name="Kanchanasin P."/>
            <person name="Tanasupawat S."/>
            <person name="Phongsopitanun W."/>
        </authorList>
    </citation>
    <scope>NUCLEOTIDE SEQUENCE</scope>
    <source>
        <strain evidence="1">JCM 31032</strain>
    </source>
</reference>
<dbReference type="Pfam" id="PF02643">
    <property type="entry name" value="DUF192"/>
    <property type="match status" value="1"/>
</dbReference>
<comment type="caution">
    <text evidence="1">The sequence shown here is derived from an EMBL/GenBank/DDBJ whole genome shotgun (WGS) entry which is preliminary data.</text>
</comment>
<dbReference type="Proteomes" id="UP001138997">
    <property type="component" value="Unassembled WGS sequence"/>
</dbReference>